<sequence length="139" mass="16484">MLWLKALHIIFMVCWFAGIFYLPRLFVYHAMAQDPATREQLAIMERKLYRFVSPFAVLTIGFGLWLASYNIDYYLQAKWFYAKLALVLLLVGYHLQCGRYIKQLAQHSGQRSHVFYRWFNELPVLVLFSVIILVVVKPF</sequence>
<dbReference type="Pfam" id="PF03653">
    <property type="entry name" value="UPF0093"/>
    <property type="match status" value="1"/>
</dbReference>
<comment type="cofactor">
    <cofactor evidence="14 15">
        <name>heme b</name>
        <dbReference type="ChEBI" id="CHEBI:60344"/>
    </cofactor>
    <text evidence="14 15">Binds 1 heme b (iron(II)-protoporphyrin IX) group per subunit.</text>
</comment>
<dbReference type="GO" id="GO:0046872">
    <property type="term" value="F:metal ion binding"/>
    <property type="evidence" value="ECO:0007669"/>
    <property type="project" value="UniProtKB-UniRule"/>
</dbReference>
<feature type="transmembrane region" description="Helical" evidence="14">
    <location>
        <begin position="6"/>
        <end position="27"/>
    </location>
</feature>
<reference evidence="16 17" key="1">
    <citation type="submission" date="2022-12" db="EMBL/GenBank/DDBJ databases">
        <title>Dasania phycosphaerae sp. nov., isolated from particulate material of the south coast of Korea.</title>
        <authorList>
            <person name="Jiang Y."/>
        </authorList>
    </citation>
    <scope>NUCLEOTIDE SEQUENCE [LARGE SCALE GENOMIC DNA]</scope>
    <source>
        <strain evidence="16 17">GY-19</strain>
    </source>
</reference>
<comment type="pathway">
    <text evidence="2 14 15">Porphyrin-containing compound metabolism; protoporphyrin-IX biosynthesis; protoporphyrin-IX from protoporphyrinogen-IX: step 1/1.</text>
</comment>
<dbReference type="EC" id="1.3.99.-" evidence="14 15"/>
<keyword evidence="5 14" id="KW-1003">Cell membrane</keyword>
<evidence type="ECO:0000256" key="14">
    <source>
        <dbReference type="HAMAP-Rule" id="MF_02239"/>
    </source>
</evidence>
<keyword evidence="7 14" id="KW-0812">Transmembrane</keyword>
<keyword evidence="9 14" id="KW-1133">Transmembrane helix</keyword>
<dbReference type="PANTHER" id="PTHR40255:SF1">
    <property type="entry name" value="PROTOPORPHYRINOGEN IX OXIDASE"/>
    <property type="match status" value="1"/>
</dbReference>
<comment type="similarity">
    <text evidence="3 14 15">Belongs to the HemJ family.</text>
</comment>
<evidence type="ECO:0000256" key="9">
    <source>
        <dbReference type="ARBA" id="ARBA00022989"/>
    </source>
</evidence>
<comment type="subcellular location">
    <subcellularLocation>
        <location evidence="1 14">Cell membrane</location>
        <topology evidence="1 14">Multi-pass membrane protein</topology>
    </subcellularLocation>
</comment>
<evidence type="ECO:0000256" key="6">
    <source>
        <dbReference type="ARBA" id="ARBA00022617"/>
    </source>
</evidence>
<evidence type="ECO:0000256" key="11">
    <source>
        <dbReference type="ARBA" id="ARBA00023004"/>
    </source>
</evidence>
<keyword evidence="11 14" id="KW-0408">Iron</keyword>
<evidence type="ECO:0000256" key="1">
    <source>
        <dbReference type="ARBA" id="ARBA00004651"/>
    </source>
</evidence>
<keyword evidence="10 14" id="KW-0560">Oxidoreductase</keyword>
<name>A0A9J6RSK8_9GAMM</name>
<keyword evidence="6 14" id="KW-0349">Heme</keyword>
<evidence type="ECO:0000256" key="8">
    <source>
        <dbReference type="ARBA" id="ARBA00022723"/>
    </source>
</evidence>
<evidence type="ECO:0000256" key="4">
    <source>
        <dbReference type="ARBA" id="ARBA00017504"/>
    </source>
</evidence>
<keyword evidence="12 14" id="KW-0472">Membrane</keyword>
<comment type="catalytic activity">
    <reaction evidence="13 14 15">
        <text>protoporphyrinogen IX + 3 A = protoporphyrin IX + 3 AH2</text>
        <dbReference type="Rhea" id="RHEA:62000"/>
        <dbReference type="ChEBI" id="CHEBI:13193"/>
        <dbReference type="ChEBI" id="CHEBI:17499"/>
        <dbReference type="ChEBI" id="CHEBI:57306"/>
        <dbReference type="ChEBI" id="CHEBI:57307"/>
    </reaction>
</comment>
<dbReference type="HAMAP" id="MF_02239">
    <property type="entry name" value="HemJ"/>
    <property type="match status" value="1"/>
</dbReference>
<dbReference type="RefSeq" id="WP_258332998.1">
    <property type="nucleotide sequence ID" value="NZ_JAPTGG010000021.1"/>
</dbReference>
<keyword evidence="8 14" id="KW-0479">Metal-binding</keyword>
<feature type="transmembrane region" description="Helical" evidence="14">
    <location>
        <begin position="48"/>
        <end position="67"/>
    </location>
</feature>
<feature type="binding site" description="axial binding residue" evidence="14">
    <location>
        <position position="8"/>
    </location>
    <ligand>
        <name>heme</name>
        <dbReference type="ChEBI" id="CHEBI:30413"/>
    </ligand>
    <ligandPart>
        <name>Fe</name>
        <dbReference type="ChEBI" id="CHEBI:18248"/>
    </ligandPart>
</feature>
<evidence type="ECO:0000256" key="2">
    <source>
        <dbReference type="ARBA" id="ARBA00005073"/>
    </source>
</evidence>
<comment type="caution">
    <text evidence="16">The sequence shown here is derived from an EMBL/GenBank/DDBJ whole genome shotgun (WGS) entry which is preliminary data.</text>
</comment>
<evidence type="ECO:0000256" key="13">
    <source>
        <dbReference type="ARBA" id="ARBA00048390"/>
    </source>
</evidence>
<protein>
    <recommendedName>
        <fullName evidence="4 14">Protoporphyrinogen IX oxidase</fullName>
        <shortName evidence="14">PPO</shortName>
        <ecNumber evidence="14 15">1.3.99.-</ecNumber>
    </recommendedName>
</protein>
<dbReference type="GO" id="GO:0070818">
    <property type="term" value="F:protoporphyrinogen oxidase activity"/>
    <property type="evidence" value="ECO:0007669"/>
    <property type="project" value="UniProtKB-UniRule"/>
</dbReference>
<comment type="function">
    <text evidence="14 15">Catalyzes the oxidation of protoporphyrinogen IX to protoporphyrin IX.</text>
</comment>
<proteinExistence type="inferred from homology"/>
<dbReference type="PIRSF" id="PIRSF004638">
    <property type="entry name" value="UCP004638"/>
    <property type="match status" value="1"/>
</dbReference>
<feature type="transmembrane region" description="Helical" evidence="14">
    <location>
        <begin position="79"/>
        <end position="97"/>
    </location>
</feature>
<evidence type="ECO:0000313" key="17">
    <source>
        <dbReference type="Proteomes" id="UP001069090"/>
    </source>
</evidence>
<evidence type="ECO:0000256" key="10">
    <source>
        <dbReference type="ARBA" id="ARBA00023002"/>
    </source>
</evidence>
<dbReference type="PANTHER" id="PTHR40255">
    <property type="entry name" value="UPF0093 MEMBRANE PROTEIN SLR1790"/>
    <property type="match status" value="1"/>
</dbReference>
<evidence type="ECO:0000256" key="12">
    <source>
        <dbReference type="ARBA" id="ARBA00023136"/>
    </source>
</evidence>
<accession>A0A9J6RSK8</accession>
<evidence type="ECO:0000313" key="16">
    <source>
        <dbReference type="EMBL" id="MCZ0867069.1"/>
    </source>
</evidence>
<dbReference type="EMBL" id="JAPTGG010000021">
    <property type="protein sequence ID" value="MCZ0867069.1"/>
    <property type="molecule type" value="Genomic_DNA"/>
</dbReference>
<gene>
    <name evidence="16" type="ORF">O0V09_17865</name>
</gene>
<dbReference type="InterPro" id="IPR005265">
    <property type="entry name" value="HemJ-like"/>
</dbReference>
<evidence type="ECO:0000256" key="15">
    <source>
        <dbReference type="PIRNR" id="PIRNR004638"/>
    </source>
</evidence>
<keyword evidence="17" id="KW-1185">Reference proteome</keyword>
<evidence type="ECO:0000256" key="7">
    <source>
        <dbReference type="ARBA" id="ARBA00022692"/>
    </source>
</evidence>
<evidence type="ECO:0000256" key="5">
    <source>
        <dbReference type="ARBA" id="ARBA00022475"/>
    </source>
</evidence>
<feature type="binding site" description="axial binding residue" evidence="14">
    <location>
        <position position="83"/>
    </location>
    <ligand>
        <name>heme</name>
        <dbReference type="ChEBI" id="CHEBI:30413"/>
    </ligand>
    <ligandPart>
        <name>Fe</name>
        <dbReference type="ChEBI" id="CHEBI:18248"/>
    </ligandPart>
</feature>
<dbReference type="GO" id="GO:0005886">
    <property type="term" value="C:plasma membrane"/>
    <property type="evidence" value="ECO:0007669"/>
    <property type="project" value="UniProtKB-SubCell"/>
</dbReference>
<evidence type="ECO:0000256" key="3">
    <source>
        <dbReference type="ARBA" id="ARBA00006501"/>
    </source>
</evidence>
<dbReference type="Proteomes" id="UP001069090">
    <property type="component" value="Unassembled WGS sequence"/>
</dbReference>
<comment type="subunit">
    <text evidence="14">Homodimer.</text>
</comment>
<feature type="transmembrane region" description="Helical" evidence="14">
    <location>
        <begin position="118"/>
        <end position="136"/>
    </location>
</feature>
<dbReference type="AlphaFoldDB" id="A0A9J6RSK8"/>
<dbReference type="GO" id="GO:0006782">
    <property type="term" value="P:protoporphyrinogen IX biosynthetic process"/>
    <property type="evidence" value="ECO:0007669"/>
    <property type="project" value="UniProtKB-UniRule"/>
</dbReference>
<organism evidence="16 17">
    <name type="scientific">Dasania phycosphaerae</name>
    <dbReference type="NCBI Taxonomy" id="2950436"/>
    <lineage>
        <taxon>Bacteria</taxon>
        <taxon>Pseudomonadati</taxon>
        <taxon>Pseudomonadota</taxon>
        <taxon>Gammaproteobacteria</taxon>
        <taxon>Cellvibrionales</taxon>
        <taxon>Spongiibacteraceae</taxon>
        <taxon>Dasania</taxon>
    </lineage>
</organism>